<dbReference type="PANTHER" id="PTHR23502:SF60">
    <property type="entry name" value="MAJOR FACILITATOR SUPERFAMILY (MFS) PROFILE DOMAIN-CONTAINING PROTEIN-RELATED"/>
    <property type="match status" value="1"/>
</dbReference>
<dbReference type="AlphaFoldDB" id="A0A4Q9PNP5"/>
<feature type="domain" description="Major facilitator superfamily (MFS) profile" evidence="6">
    <location>
        <begin position="1"/>
        <end position="399"/>
    </location>
</feature>
<dbReference type="InterPro" id="IPR020846">
    <property type="entry name" value="MFS_dom"/>
</dbReference>
<keyword evidence="8" id="KW-1185">Reference proteome</keyword>
<evidence type="ECO:0000256" key="2">
    <source>
        <dbReference type="ARBA" id="ARBA00022692"/>
    </source>
</evidence>
<feature type="transmembrane region" description="Helical" evidence="5">
    <location>
        <begin position="108"/>
        <end position="130"/>
    </location>
</feature>
<evidence type="ECO:0000256" key="5">
    <source>
        <dbReference type="SAM" id="Phobius"/>
    </source>
</evidence>
<feature type="transmembrane region" description="Helical" evidence="5">
    <location>
        <begin position="34"/>
        <end position="52"/>
    </location>
</feature>
<dbReference type="InterPro" id="IPR036259">
    <property type="entry name" value="MFS_trans_sf"/>
</dbReference>
<feature type="transmembrane region" description="Helical" evidence="5">
    <location>
        <begin position="73"/>
        <end position="96"/>
    </location>
</feature>
<feature type="transmembrane region" description="Helical" evidence="5">
    <location>
        <begin position="337"/>
        <end position="362"/>
    </location>
</feature>
<dbReference type="EMBL" id="ML145162">
    <property type="protein sequence ID" value="TBU55794.1"/>
    <property type="molecule type" value="Genomic_DNA"/>
</dbReference>
<evidence type="ECO:0000256" key="1">
    <source>
        <dbReference type="ARBA" id="ARBA00004141"/>
    </source>
</evidence>
<evidence type="ECO:0000259" key="6">
    <source>
        <dbReference type="PROSITE" id="PS50850"/>
    </source>
</evidence>
<feature type="transmembrane region" description="Helical" evidence="5">
    <location>
        <begin position="307"/>
        <end position="325"/>
    </location>
</feature>
<evidence type="ECO:0000313" key="7">
    <source>
        <dbReference type="EMBL" id="TBU55794.1"/>
    </source>
</evidence>
<dbReference type="PROSITE" id="PS50850">
    <property type="entry name" value="MFS"/>
    <property type="match status" value="1"/>
</dbReference>
<dbReference type="SUPFAM" id="SSF103473">
    <property type="entry name" value="MFS general substrate transporter"/>
    <property type="match status" value="1"/>
</dbReference>
<dbReference type="PANTHER" id="PTHR23502">
    <property type="entry name" value="MAJOR FACILITATOR SUPERFAMILY"/>
    <property type="match status" value="1"/>
</dbReference>
<evidence type="ECO:0000256" key="3">
    <source>
        <dbReference type="ARBA" id="ARBA00022989"/>
    </source>
</evidence>
<dbReference type="GO" id="GO:0022857">
    <property type="term" value="F:transmembrane transporter activity"/>
    <property type="evidence" value="ECO:0007669"/>
    <property type="project" value="InterPro"/>
</dbReference>
<evidence type="ECO:0000256" key="4">
    <source>
        <dbReference type="ARBA" id="ARBA00023136"/>
    </source>
</evidence>
<comment type="subcellular location">
    <subcellularLocation>
        <location evidence="1">Membrane</location>
        <topology evidence="1">Multi-pass membrane protein</topology>
    </subcellularLocation>
</comment>
<dbReference type="Pfam" id="PF07690">
    <property type="entry name" value="MFS_1"/>
    <property type="match status" value="1"/>
</dbReference>
<feature type="transmembrane region" description="Helical" evidence="5">
    <location>
        <begin position="200"/>
        <end position="226"/>
    </location>
</feature>
<keyword evidence="2 5" id="KW-0812">Transmembrane</keyword>
<gene>
    <name evidence="7" type="ORF">BD310DRAFT_950512</name>
</gene>
<accession>A0A4Q9PNP5</accession>
<feature type="transmembrane region" description="Helical" evidence="5">
    <location>
        <begin position="374"/>
        <end position="396"/>
    </location>
</feature>
<dbReference type="Gene3D" id="1.20.1250.20">
    <property type="entry name" value="MFS general substrate transporter like domains"/>
    <property type="match status" value="1"/>
</dbReference>
<keyword evidence="3 5" id="KW-1133">Transmembrane helix</keyword>
<dbReference type="Proteomes" id="UP000292082">
    <property type="component" value="Unassembled WGS sequence"/>
</dbReference>
<organism evidence="7 8">
    <name type="scientific">Dichomitus squalens</name>
    <dbReference type="NCBI Taxonomy" id="114155"/>
    <lineage>
        <taxon>Eukaryota</taxon>
        <taxon>Fungi</taxon>
        <taxon>Dikarya</taxon>
        <taxon>Basidiomycota</taxon>
        <taxon>Agaricomycotina</taxon>
        <taxon>Agaricomycetes</taxon>
        <taxon>Polyporales</taxon>
        <taxon>Polyporaceae</taxon>
        <taxon>Dichomitus</taxon>
    </lineage>
</organism>
<sequence>MVSAYVFMSPVSSSMMAPTSHRIAAQFGVTNETVVALLTSMFLGGYAGLQLSQRFVSTVWNFACAWARNERELLAFRFLSGFGGNGLLAIAGGVLGDVWRPEQRGQAVAVYTLAPLLGPVVGPICGAWIAEKGDWRWVVTYPPVLLARKAKRFRKELADSERGDRHPRVRTVFDGADRKWNSIVQKALIRPFMLFFREPIIQLLGSYMAFIYGTLYLFLTTIPLIFQGIYQESLGIAGLNYIALGIGLSGVSQISARLLDVVYTRLTKKNGGVGKPEYRLLFMFPGTILLPAGLLITGWTARASVHWIVPDIGIVLVGAGMILNFQSIQIYIIDAFTLHAASAIAAVTFFRSVAACVFPLFAPAMYNALGYGKGNTILACAAIAIGAPSPILFWLYGERIRKASRYAKHA</sequence>
<dbReference type="GO" id="GO:0005886">
    <property type="term" value="C:plasma membrane"/>
    <property type="evidence" value="ECO:0007669"/>
    <property type="project" value="TreeGrafter"/>
</dbReference>
<reference evidence="7 8" key="1">
    <citation type="submission" date="2019-01" db="EMBL/GenBank/DDBJ databases">
        <title>Draft genome sequences of three monokaryotic isolates of the white-rot basidiomycete fungus Dichomitus squalens.</title>
        <authorList>
            <consortium name="DOE Joint Genome Institute"/>
            <person name="Lopez S.C."/>
            <person name="Andreopoulos B."/>
            <person name="Pangilinan J."/>
            <person name="Lipzen A."/>
            <person name="Riley R."/>
            <person name="Ahrendt S."/>
            <person name="Ng V."/>
            <person name="Barry K."/>
            <person name="Daum C."/>
            <person name="Grigoriev I.V."/>
            <person name="Hilden K.S."/>
            <person name="Makela M.R."/>
            <person name="de Vries R.P."/>
        </authorList>
    </citation>
    <scope>NUCLEOTIDE SEQUENCE [LARGE SCALE GENOMIC DNA]</scope>
    <source>
        <strain evidence="7 8">CBS 464.89</strain>
    </source>
</reference>
<feature type="transmembrane region" description="Helical" evidence="5">
    <location>
        <begin position="238"/>
        <end position="259"/>
    </location>
</feature>
<keyword evidence="4 5" id="KW-0472">Membrane</keyword>
<dbReference type="InterPro" id="IPR011701">
    <property type="entry name" value="MFS"/>
</dbReference>
<protein>
    <submittedName>
        <fullName evidence="7">MFS general substrate transporter</fullName>
    </submittedName>
</protein>
<proteinExistence type="predicted"/>
<feature type="transmembrane region" description="Helical" evidence="5">
    <location>
        <begin position="280"/>
        <end position="301"/>
    </location>
</feature>
<dbReference type="CDD" id="cd17323">
    <property type="entry name" value="MFS_Tpo1_MDR_like"/>
    <property type="match status" value="1"/>
</dbReference>
<name>A0A4Q9PNP5_9APHY</name>
<evidence type="ECO:0000313" key="8">
    <source>
        <dbReference type="Proteomes" id="UP000292082"/>
    </source>
</evidence>